<feature type="region of interest" description="Disordered" evidence="1">
    <location>
        <begin position="12"/>
        <end position="32"/>
    </location>
</feature>
<evidence type="ECO:0000313" key="2">
    <source>
        <dbReference type="EMBL" id="KAK1135913.1"/>
    </source>
</evidence>
<dbReference type="EMBL" id="JAHYIQ010000001">
    <property type="protein sequence ID" value="KAK1135913.1"/>
    <property type="molecule type" value="Genomic_DNA"/>
</dbReference>
<name>A0AA40GDL3_9HYME</name>
<comment type="caution">
    <text evidence="2">The sequence shown here is derived from an EMBL/GenBank/DDBJ whole genome shotgun (WGS) entry which is preliminary data.</text>
</comment>
<protein>
    <submittedName>
        <fullName evidence="2">Uncharacterized protein</fullName>
    </submittedName>
</protein>
<proteinExistence type="predicted"/>
<reference evidence="2" key="1">
    <citation type="submission" date="2021-10" db="EMBL/GenBank/DDBJ databases">
        <title>Melipona bicolor Genome sequencing and assembly.</title>
        <authorList>
            <person name="Araujo N.S."/>
            <person name="Arias M.C."/>
        </authorList>
    </citation>
    <scope>NUCLEOTIDE SEQUENCE</scope>
    <source>
        <strain evidence="2">USP_2M_L1-L4_2017</strain>
        <tissue evidence="2">Whole body</tissue>
    </source>
</reference>
<organism evidence="2 3">
    <name type="scientific">Melipona bicolor</name>
    <dbReference type="NCBI Taxonomy" id="60889"/>
    <lineage>
        <taxon>Eukaryota</taxon>
        <taxon>Metazoa</taxon>
        <taxon>Ecdysozoa</taxon>
        <taxon>Arthropoda</taxon>
        <taxon>Hexapoda</taxon>
        <taxon>Insecta</taxon>
        <taxon>Pterygota</taxon>
        <taxon>Neoptera</taxon>
        <taxon>Endopterygota</taxon>
        <taxon>Hymenoptera</taxon>
        <taxon>Apocrita</taxon>
        <taxon>Aculeata</taxon>
        <taxon>Apoidea</taxon>
        <taxon>Anthophila</taxon>
        <taxon>Apidae</taxon>
        <taxon>Melipona</taxon>
    </lineage>
</organism>
<feature type="compositionally biased region" description="Gly residues" evidence="1">
    <location>
        <begin position="17"/>
        <end position="28"/>
    </location>
</feature>
<evidence type="ECO:0000256" key="1">
    <source>
        <dbReference type="SAM" id="MobiDB-lite"/>
    </source>
</evidence>
<keyword evidence="3" id="KW-1185">Reference proteome</keyword>
<accession>A0AA40GDL3</accession>
<dbReference type="Proteomes" id="UP001177670">
    <property type="component" value="Unassembled WGS sequence"/>
</dbReference>
<gene>
    <name evidence="2" type="ORF">K0M31_000485</name>
</gene>
<sequence length="62" mass="6608">MVRSCDVDVVEDDGAAIGNGGDGGGADGGADTRRAGLNIHSRYIWISPERHGWNELRGRERG</sequence>
<evidence type="ECO:0000313" key="3">
    <source>
        <dbReference type="Proteomes" id="UP001177670"/>
    </source>
</evidence>
<dbReference type="AlphaFoldDB" id="A0AA40GDL3"/>